<dbReference type="Gene3D" id="3.30.450.20">
    <property type="entry name" value="PAS domain"/>
    <property type="match status" value="4"/>
</dbReference>
<dbReference type="SUPFAM" id="SSF55874">
    <property type="entry name" value="ATPase domain of HSP90 chaperone/DNA topoisomerase II/histidine kinase"/>
    <property type="match status" value="1"/>
</dbReference>
<dbReference type="InterPro" id="IPR003661">
    <property type="entry name" value="HisK_dim/P_dom"/>
</dbReference>
<gene>
    <name evidence="10" type="ordered locus">Sfum_1120</name>
</gene>
<dbReference type="Pfam" id="PF13188">
    <property type="entry name" value="PAS_8"/>
    <property type="match status" value="1"/>
</dbReference>
<evidence type="ECO:0000259" key="8">
    <source>
        <dbReference type="PROSITE" id="PS50112"/>
    </source>
</evidence>
<dbReference type="EMBL" id="CP000478">
    <property type="protein sequence ID" value="ABK16813.1"/>
    <property type="molecule type" value="Genomic_DNA"/>
</dbReference>
<evidence type="ECO:0000256" key="2">
    <source>
        <dbReference type="ARBA" id="ARBA00012438"/>
    </source>
</evidence>
<dbReference type="SUPFAM" id="SSF47384">
    <property type="entry name" value="Homodimeric domain of signal transducing histidine kinase"/>
    <property type="match status" value="1"/>
</dbReference>
<feature type="domain" description="PAC" evidence="9">
    <location>
        <begin position="230"/>
        <end position="281"/>
    </location>
</feature>
<keyword evidence="4" id="KW-0808">Transferase</keyword>
<evidence type="ECO:0000256" key="3">
    <source>
        <dbReference type="ARBA" id="ARBA00022553"/>
    </source>
</evidence>
<dbReference type="Gene3D" id="1.10.287.130">
    <property type="match status" value="1"/>
</dbReference>
<dbReference type="Pfam" id="PF02518">
    <property type="entry name" value="HATPase_c"/>
    <property type="match status" value="1"/>
</dbReference>
<dbReference type="InterPro" id="IPR004358">
    <property type="entry name" value="Sig_transdc_His_kin-like_C"/>
</dbReference>
<dbReference type="InterPro" id="IPR005467">
    <property type="entry name" value="His_kinase_dom"/>
</dbReference>
<keyword evidence="6" id="KW-0175">Coiled coil</keyword>
<dbReference type="eggNOG" id="COG3829">
    <property type="taxonomic scope" value="Bacteria"/>
</dbReference>
<protein>
    <recommendedName>
        <fullName evidence="2">histidine kinase</fullName>
        <ecNumber evidence="2">2.7.13.3</ecNumber>
    </recommendedName>
</protein>
<feature type="domain" description="PAC" evidence="9">
    <location>
        <begin position="494"/>
        <end position="545"/>
    </location>
</feature>
<dbReference type="InterPro" id="IPR000014">
    <property type="entry name" value="PAS"/>
</dbReference>
<dbReference type="Gene3D" id="3.30.565.10">
    <property type="entry name" value="Histidine kinase-like ATPase, C-terminal domain"/>
    <property type="match status" value="1"/>
</dbReference>
<dbReference type="InterPro" id="IPR035965">
    <property type="entry name" value="PAS-like_dom_sf"/>
</dbReference>
<evidence type="ECO:0000256" key="6">
    <source>
        <dbReference type="SAM" id="Coils"/>
    </source>
</evidence>
<feature type="domain" description="PAC" evidence="9">
    <location>
        <begin position="369"/>
        <end position="422"/>
    </location>
</feature>
<proteinExistence type="predicted"/>
<dbReference type="RefSeq" id="WP_011697984.1">
    <property type="nucleotide sequence ID" value="NC_008554.1"/>
</dbReference>
<dbReference type="Pfam" id="PF13426">
    <property type="entry name" value="PAS_9"/>
    <property type="match status" value="1"/>
</dbReference>
<feature type="domain" description="Histidine kinase" evidence="7">
    <location>
        <begin position="588"/>
        <end position="802"/>
    </location>
</feature>
<dbReference type="InterPro" id="IPR013656">
    <property type="entry name" value="PAS_4"/>
</dbReference>
<organism evidence="10 11">
    <name type="scientific">Syntrophobacter fumaroxidans (strain DSM 10017 / MPOB)</name>
    <dbReference type="NCBI Taxonomy" id="335543"/>
    <lineage>
        <taxon>Bacteria</taxon>
        <taxon>Pseudomonadati</taxon>
        <taxon>Thermodesulfobacteriota</taxon>
        <taxon>Syntrophobacteria</taxon>
        <taxon>Syntrophobacterales</taxon>
        <taxon>Syntrophobacteraceae</taxon>
        <taxon>Syntrophobacter</taxon>
    </lineage>
</organism>
<dbReference type="InParanoid" id="A0LHB1"/>
<dbReference type="CDD" id="cd00130">
    <property type="entry name" value="PAS"/>
    <property type="match status" value="3"/>
</dbReference>
<dbReference type="CDD" id="cd00082">
    <property type="entry name" value="HisKA"/>
    <property type="match status" value="1"/>
</dbReference>
<dbReference type="SMART" id="SM00091">
    <property type="entry name" value="PAS"/>
    <property type="match status" value="4"/>
</dbReference>
<dbReference type="eggNOG" id="COG2202">
    <property type="taxonomic scope" value="Bacteria"/>
</dbReference>
<dbReference type="eggNOG" id="COG5002">
    <property type="taxonomic scope" value="Bacteria"/>
</dbReference>
<dbReference type="PROSITE" id="PS50112">
    <property type="entry name" value="PAS"/>
    <property type="match status" value="4"/>
</dbReference>
<dbReference type="InterPro" id="IPR036097">
    <property type="entry name" value="HisK_dim/P_sf"/>
</dbReference>
<dbReference type="InterPro" id="IPR003594">
    <property type="entry name" value="HATPase_dom"/>
</dbReference>
<dbReference type="SMART" id="SM00387">
    <property type="entry name" value="HATPase_c"/>
    <property type="match status" value="1"/>
</dbReference>
<dbReference type="PANTHER" id="PTHR43304:SF1">
    <property type="entry name" value="PAC DOMAIN-CONTAINING PROTEIN"/>
    <property type="match status" value="1"/>
</dbReference>
<dbReference type="PROSITE" id="PS50113">
    <property type="entry name" value="PAC"/>
    <property type="match status" value="3"/>
</dbReference>
<comment type="catalytic activity">
    <reaction evidence="1">
        <text>ATP + protein L-histidine = ADP + protein N-phospho-L-histidine.</text>
        <dbReference type="EC" id="2.7.13.3"/>
    </reaction>
</comment>
<reference evidence="10 11" key="1">
    <citation type="submission" date="2006-10" db="EMBL/GenBank/DDBJ databases">
        <title>Complete sequence of Syntrophobacter fumaroxidans MPOB.</title>
        <authorList>
            <consortium name="US DOE Joint Genome Institute"/>
            <person name="Copeland A."/>
            <person name="Lucas S."/>
            <person name="Lapidus A."/>
            <person name="Barry K."/>
            <person name="Detter J.C."/>
            <person name="Glavina del Rio T."/>
            <person name="Hammon N."/>
            <person name="Israni S."/>
            <person name="Pitluck S."/>
            <person name="Goltsman E.G."/>
            <person name="Martinez M."/>
            <person name="Schmutz J."/>
            <person name="Larimer F."/>
            <person name="Land M."/>
            <person name="Hauser L."/>
            <person name="Kyrpides N."/>
            <person name="Kim E."/>
            <person name="Boone D.R."/>
            <person name="Brockman F."/>
            <person name="Culley D."/>
            <person name="Ferry J."/>
            <person name="Gunsalus R."/>
            <person name="McInerney M.J."/>
            <person name="Morrison M."/>
            <person name="Plugge C."/>
            <person name="Rohlin L."/>
            <person name="Scholten J."/>
            <person name="Sieber J."/>
            <person name="Stams A.J.M."/>
            <person name="Worm P."/>
            <person name="Henstra A.M."/>
            <person name="Richardson P."/>
        </authorList>
    </citation>
    <scope>NUCLEOTIDE SEQUENCE [LARGE SCALE GENOMIC DNA]</scope>
    <source>
        <strain evidence="11">DSM 10017 / MPOB</strain>
    </source>
</reference>
<feature type="coiled-coil region" evidence="6">
    <location>
        <begin position="536"/>
        <end position="581"/>
    </location>
</feature>
<dbReference type="AlphaFoldDB" id="A0LHB1"/>
<feature type="domain" description="PAS" evidence="8">
    <location>
        <begin position="157"/>
        <end position="227"/>
    </location>
</feature>
<dbReference type="InterPro" id="IPR000700">
    <property type="entry name" value="PAS-assoc_C"/>
</dbReference>
<feature type="domain" description="PAS" evidence="8">
    <location>
        <begin position="423"/>
        <end position="468"/>
    </location>
</feature>
<feature type="domain" description="PAS" evidence="8">
    <location>
        <begin position="34"/>
        <end position="89"/>
    </location>
</feature>
<evidence type="ECO:0000259" key="7">
    <source>
        <dbReference type="PROSITE" id="PS50109"/>
    </source>
</evidence>
<dbReference type="Proteomes" id="UP000001784">
    <property type="component" value="Chromosome"/>
</dbReference>
<dbReference type="eggNOG" id="COG4251">
    <property type="taxonomic scope" value="Bacteria"/>
</dbReference>
<dbReference type="Pfam" id="PF08448">
    <property type="entry name" value="PAS_4"/>
    <property type="match status" value="2"/>
</dbReference>
<dbReference type="PROSITE" id="PS50109">
    <property type="entry name" value="HIS_KIN"/>
    <property type="match status" value="1"/>
</dbReference>
<evidence type="ECO:0000259" key="9">
    <source>
        <dbReference type="PROSITE" id="PS50113"/>
    </source>
</evidence>
<evidence type="ECO:0000256" key="1">
    <source>
        <dbReference type="ARBA" id="ARBA00000085"/>
    </source>
</evidence>
<dbReference type="GO" id="GO:0000155">
    <property type="term" value="F:phosphorelay sensor kinase activity"/>
    <property type="evidence" value="ECO:0007669"/>
    <property type="project" value="InterPro"/>
</dbReference>
<dbReference type="HOGENOM" id="CLU_400030_0_0_7"/>
<keyword evidence="5 10" id="KW-0418">Kinase</keyword>
<accession>A0LHB1</accession>
<dbReference type="EC" id="2.7.13.3" evidence="2"/>
<dbReference type="NCBIfam" id="TIGR00229">
    <property type="entry name" value="sensory_box"/>
    <property type="match status" value="4"/>
</dbReference>
<evidence type="ECO:0000256" key="5">
    <source>
        <dbReference type="ARBA" id="ARBA00022777"/>
    </source>
</evidence>
<keyword evidence="3" id="KW-0597">Phosphoprotein</keyword>
<dbReference type="SUPFAM" id="SSF55785">
    <property type="entry name" value="PYP-like sensor domain (PAS domain)"/>
    <property type="match status" value="4"/>
</dbReference>
<evidence type="ECO:0000313" key="11">
    <source>
        <dbReference type="Proteomes" id="UP000001784"/>
    </source>
</evidence>
<evidence type="ECO:0000256" key="4">
    <source>
        <dbReference type="ARBA" id="ARBA00022679"/>
    </source>
</evidence>
<dbReference type="CDD" id="cd00075">
    <property type="entry name" value="HATPase"/>
    <property type="match status" value="1"/>
</dbReference>
<dbReference type="KEGG" id="sfu:Sfum_1120"/>
<dbReference type="OrthoDB" id="5342753at2"/>
<name>A0LHB1_SYNFM</name>
<dbReference type="STRING" id="335543.Sfum_1120"/>
<dbReference type="InterPro" id="IPR036890">
    <property type="entry name" value="HATPase_C_sf"/>
</dbReference>
<sequence>MSQKPSYEELAGRVRELEEDALARRRTNEVLRKSEERYRMIFNYSPLGIVHFDCDGLIVDCNERFLEIVGAPRERLLGFNMATSLRNEEMRAAVIAGLSGEPNYFEGDYRSVTANKVTPIRAMFSRVNTDDGGFMGAVGLFEDVSAQKQSEEALRESREFLGKIVASISDPIFVKDRYHRLILVNDAECALAGRTREEILGRTDYDFFPKEQVDIFWEKDEAVFETGEENENEEQITDGQGRTRTIVTKKSLYTDSFGNKFIVGVIRDITDRKEAELALQAAHQELQDIIEFLPDATLVIGRDKKVTYWNHAIEEMTGVRKSDILGKGDYAYAKAFYGNGRPMLIDLVMAEEPEIESRYDFVKRIGTTVYGEAYVPGAYRGKGAYLWSTAAPLIGRDGNIIGFIQSIRDISDRKRAEEALKENEKKYRQLFETVSDAILVCDGDSRRLIDVNERALSLYGYSREEFLDLSYRDITAEPDESDVVIKETLSGVGIQVPLRTHRKKDGTVFPAEISSSTFELAGRKVICGVVRDITERKRVERELSAYRDGLEHLIEARTAELARANERLKVEIEERRRAKERLKLFAYSVAHDLKSPAVGIHGIAKRLHRQTRDVLDEKSRSYCSQILKVSEHIAELVDKINVYIATKEARLSFERIALKEIFAMLRDEFSVQFNNRRIDWELPESDVVVTADRLSLLRVFRNLVDNALKYGGEHLSRIRIGYEEGKDCHILSVADDGRGLRGADSERIFEVFQRQETSKGVEGAGLGLTIVREIAEQHNGRVWMEPVPNGGASFFVTISKDLPVS</sequence>
<feature type="domain" description="PAS" evidence="8">
    <location>
        <begin position="282"/>
        <end position="327"/>
    </location>
</feature>
<evidence type="ECO:0000313" key="10">
    <source>
        <dbReference type="EMBL" id="ABK16813.1"/>
    </source>
</evidence>
<keyword evidence="11" id="KW-1185">Reference proteome</keyword>
<dbReference type="PRINTS" id="PR00344">
    <property type="entry name" value="BCTRLSENSOR"/>
</dbReference>
<dbReference type="PANTHER" id="PTHR43304">
    <property type="entry name" value="PHYTOCHROME-LIKE PROTEIN CPH1"/>
    <property type="match status" value="1"/>
</dbReference>
<dbReference type="InterPro" id="IPR052162">
    <property type="entry name" value="Sensor_kinase/Photoreceptor"/>
</dbReference>